<feature type="region of interest" description="Disordered" evidence="7">
    <location>
        <begin position="1"/>
        <end position="20"/>
    </location>
</feature>
<dbReference type="Pfam" id="PF04098">
    <property type="entry name" value="Rad52_Rad22"/>
    <property type="match status" value="1"/>
</dbReference>
<name>A0A8C3NSX0_GEOPR</name>
<dbReference type="AlphaFoldDB" id="A0A8C3NSX0"/>
<keyword evidence="4" id="KW-0234">DNA repair</keyword>
<dbReference type="InterPro" id="IPR004585">
    <property type="entry name" value="DNA_recomb/repair_Rad52"/>
</dbReference>
<dbReference type="SUPFAM" id="SSF54768">
    <property type="entry name" value="dsRNA-binding domain-like"/>
    <property type="match status" value="1"/>
</dbReference>
<feature type="compositionally biased region" description="Low complexity" evidence="7">
    <location>
        <begin position="11"/>
        <end position="20"/>
    </location>
</feature>
<dbReference type="FunFam" id="3.30.390.80:FF:000001">
    <property type="entry name" value="DNA repair protein RAD52 homolog"/>
    <property type="match status" value="1"/>
</dbReference>
<dbReference type="InterPro" id="IPR041247">
    <property type="entry name" value="Rad52_fam"/>
</dbReference>
<dbReference type="GO" id="GO:0006312">
    <property type="term" value="P:mitotic recombination"/>
    <property type="evidence" value="ECO:0007669"/>
    <property type="project" value="TreeGrafter"/>
</dbReference>
<dbReference type="InterPro" id="IPR042525">
    <property type="entry name" value="Rad52_Rad59_Rad22_sf"/>
</dbReference>
<feature type="compositionally biased region" description="Polar residues" evidence="7">
    <location>
        <begin position="347"/>
        <end position="365"/>
    </location>
</feature>
<keyword evidence="3" id="KW-0233">DNA recombination</keyword>
<evidence type="ECO:0000313" key="8">
    <source>
        <dbReference type="Ensembl" id="ENSCPVP00000023204.2"/>
    </source>
</evidence>
<feature type="compositionally biased region" description="Basic and acidic residues" evidence="7">
    <location>
        <begin position="1"/>
        <end position="10"/>
    </location>
</feature>
<feature type="region of interest" description="Disordered" evidence="7">
    <location>
        <begin position="340"/>
        <end position="368"/>
    </location>
</feature>
<dbReference type="PANTHER" id="PTHR12132">
    <property type="entry name" value="DNA REPAIR AND RECOMBINATION PROTEIN RAD52, RAD59"/>
    <property type="match status" value="1"/>
</dbReference>
<organism evidence="8 9">
    <name type="scientific">Geospiza parvula</name>
    <name type="common">Small tree-finch</name>
    <name type="synonym">Camarhynchus parvulus</name>
    <dbReference type="NCBI Taxonomy" id="87175"/>
    <lineage>
        <taxon>Eukaryota</taxon>
        <taxon>Metazoa</taxon>
        <taxon>Chordata</taxon>
        <taxon>Craniata</taxon>
        <taxon>Vertebrata</taxon>
        <taxon>Euteleostomi</taxon>
        <taxon>Archelosauria</taxon>
        <taxon>Archosauria</taxon>
        <taxon>Dinosauria</taxon>
        <taxon>Saurischia</taxon>
        <taxon>Theropoda</taxon>
        <taxon>Coelurosauria</taxon>
        <taxon>Aves</taxon>
        <taxon>Neognathae</taxon>
        <taxon>Neoaves</taxon>
        <taxon>Telluraves</taxon>
        <taxon>Australaves</taxon>
        <taxon>Passeriformes</taxon>
        <taxon>Thraupidae</taxon>
        <taxon>Camarhynchus</taxon>
    </lineage>
</organism>
<dbReference type="NCBIfam" id="TIGR00607">
    <property type="entry name" value="rad52"/>
    <property type="match status" value="1"/>
</dbReference>
<dbReference type="Gene3D" id="3.30.390.80">
    <property type="entry name" value="DNA repair protein Rad52/59/22"/>
    <property type="match status" value="1"/>
</dbReference>
<feature type="region of interest" description="Disordered" evidence="7">
    <location>
        <begin position="274"/>
        <end position="301"/>
    </location>
</feature>
<evidence type="ECO:0000256" key="1">
    <source>
        <dbReference type="ARBA" id="ARBA00006638"/>
    </source>
</evidence>
<protein>
    <recommendedName>
        <fullName evidence="6">DNA repair protein RAD52 homolog</fullName>
    </recommendedName>
</protein>
<dbReference type="GO" id="GO:0005634">
    <property type="term" value="C:nucleus"/>
    <property type="evidence" value="ECO:0007669"/>
    <property type="project" value="InterPro"/>
</dbReference>
<evidence type="ECO:0000256" key="7">
    <source>
        <dbReference type="SAM" id="MobiDB-lite"/>
    </source>
</evidence>
<accession>A0A8U8B4E6</accession>
<dbReference type="GO" id="GO:0034599">
    <property type="term" value="P:cellular response to oxidative stress"/>
    <property type="evidence" value="ECO:0007669"/>
    <property type="project" value="UniProtKB-ARBA"/>
</dbReference>
<evidence type="ECO:0000256" key="6">
    <source>
        <dbReference type="ARBA" id="ARBA00073403"/>
    </source>
</evidence>
<dbReference type="Proteomes" id="UP000694382">
    <property type="component" value="Chromosome 1A"/>
</dbReference>
<comment type="similarity">
    <text evidence="1">Belongs to the RAD52 family.</text>
</comment>
<evidence type="ECO:0000256" key="3">
    <source>
        <dbReference type="ARBA" id="ARBA00023172"/>
    </source>
</evidence>
<sequence>MPESQGKDSESCSSTSSNTGDSVASFGQYQYTASEYGAIQHALRRRLGPDYISSRQAGGGQKVCYIEGHKVISLANEMFGFNGWAHSVTQQNVDFVDLNNGRFYVGVCAFVKVQLKDGSYHEDVGYGVSEGLKSKALSLEKARKEAVTDGLKRALKCFGNALGNCILDKDYLRAVNKLPRQVPPELDLVKAKMQDYEPEIEQARYSSYVERQNAAGRQPCEVTPGCKPGQTEAAVVTADQKQPNAPRSTDSLAMECDATYQRKLRQKRLQQQFREQMEKKQQVPGVTPSSKQAKADAPVKHSTPAEVQQELAIEEEFFADDPELWDISLESTDLKVTGAKMSEPSAAAQQAPETPRGHQQLSTCCRTPHRGSQHRAAARLAQLQPPAAAPSTSCAPQHTPGMCCHRGLSSGFTTGALGKVQWEEHSFLLDLAAEAGTVLLENCFFPSYCPIKEELELRNLLRGRKKYPFLTFSLCGRVQPHQEKSELEEKETGTYVRHPVGSVPLSWITSQGCSCLSKLCHMDSAAHYSEATEKNFMYSQVIMYFRCLFSITTPLFVLLQRETCGRITSGYYL</sequence>
<evidence type="ECO:0000256" key="2">
    <source>
        <dbReference type="ARBA" id="ARBA00022763"/>
    </source>
</evidence>
<reference evidence="8" key="1">
    <citation type="submission" date="2020-02" db="EMBL/GenBank/DDBJ databases">
        <authorList>
            <person name="Enbody D E."/>
            <person name="Pettersson E M."/>
        </authorList>
    </citation>
    <scope>NUCLEOTIDE SEQUENCE [LARGE SCALE GENOMIC DNA]</scope>
</reference>
<keyword evidence="2" id="KW-0227">DNA damage</keyword>
<evidence type="ECO:0000256" key="4">
    <source>
        <dbReference type="ARBA" id="ARBA00023204"/>
    </source>
</evidence>
<reference evidence="8" key="3">
    <citation type="submission" date="2025-09" db="UniProtKB">
        <authorList>
            <consortium name="Ensembl"/>
        </authorList>
    </citation>
    <scope>IDENTIFICATION</scope>
</reference>
<reference evidence="8" key="2">
    <citation type="submission" date="2025-08" db="UniProtKB">
        <authorList>
            <consortium name="Ensembl"/>
        </authorList>
    </citation>
    <scope>IDENTIFICATION</scope>
</reference>
<dbReference type="InterPro" id="IPR007232">
    <property type="entry name" value="Rad52_Rad59_Rad22"/>
</dbReference>
<dbReference type="Ensembl" id="ENSCPVT00000024225.2">
    <property type="protein sequence ID" value="ENSCPVP00000023204.2"/>
    <property type="gene ID" value="ENSCPVG00000016561.2"/>
</dbReference>
<comment type="function">
    <text evidence="5">Involved in double-stranded break repair. Plays a central role in genetic recombination and DNA repair by promoting the annealing of complementary single-stranded DNA and by stimulation of the RAD51 recombinase.</text>
</comment>
<evidence type="ECO:0000313" key="9">
    <source>
        <dbReference type="Proteomes" id="UP000694382"/>
    </source>
</evidence>
<accession>A0A8C3NSX0</accession>
<proteinExistence type="inferred from homology"/>
<dbReference type="PANTHER" id="PTHR12132:SF1">
    <property type="entry name" value="DNA REPAIR PROTEIN RAD52 HOMOLOG"/>
    <property type="match status" value="1"/>
</dbReference>
<evidence type="ECO:0000256" key="5">
    <source>
        <dbReference type="ARBA" id="ARBA00053354"/>
    </source>
</evidence>
<keyword evidence="9" id="KW-1185">Reference proteome</keyword>
<dbReference type="GO" id="GO:0010792">
    <property type="term" value="P:DNA double-strand break processing involved in repair via single-strand annealing"/>
    <property type="evidence" value="ECO:0007669"/>
    <property type="project" value="UniProtKB-ARBA"/>
</dbReference>
<dbReference type="GO" id="GO:0000730">
    <property type="term" value="P:DNA recombinase assembly"/>
    <property type="evidence" value="ECO:0007669"/>
    <property type="project" value="InterPro"/>
</dbReference>